<feature type="region of interest" description="Disordered" evidence="1">
    <location>
        <begin position="96"/>
        <end position="122"/>
    </location>
</feature>
<organism evidence="2">
    <name type="scientific">Opuntia streptacantha</name>
    <name type="common">Prickly pear cactus</name>
    <name type="synonym">Opuntia cardona</name>
    <dbReference type="NCBI Taxonomy" id="393608"/>
    <lineage>
        <taxon>Eukaryota</taxon>
        <taxon>Viridiplantae</taxon>
        <taxon>Streptophyta</taxon>
        <taxon>Embryophyta</taxon>
        <taxon>Tracheophyta</taxon>
        <taxon>Spermatophyta</taxon>
        <taxon>Magnoliopsida</taxon>
        <taxon>eudicotyledons</taxon>
        <taxon>Gunneridae</taxon>
        <taxon>Pentapetalae</taxon>
        <taxon>Caryophyllales</taxon>
        <taxon>Cactineae</taxon>
        <taxon>Cactaceae</taxon>
        <taxon>Opuntioideae</taxon>
        <taxon>Opuntia</taxon>
    </lineage>
</organism>
<reference evidence="2" key="2">
    <citation type="submission" date="2020-07" db="EMBL/GenBank/DDBJ databases">
        <authorList>
            <person name="Vera ALvarez R."/>
            <person name="Arias-Moreno D.M."/>
            <person name="Jimenez-Jacinto V."/>
            <person name="Jimenez-Bremont J.F."/>
            <person name="Swaminathan K."/>
            <person name="Moose S.P."/>
            <person name="Guerrero-Gonzalez M.L."/>
            <person name="Marino-Ramirez L."/>
            <person name="Landsman D."/>
            <person name="Rodriguez-Kessler M."/>
            <person name="Delgado-Sanchez P."/>
        </authorList>
    </citation>
    <scope>NUCLEOTIDE SEQUENCE</scope>
    <source>
        <tissue evidence="2">Cladode</tissue>
    </source>
</reference>
<proteinExistence type="predicted"/>
<dbReference type="AlphaFoldDB" id="A0A7C9AZG0"/>
<protein>
    <submittedName>
        <fullName evidence="2">Uncharacterized protein</fullName>
    </submittedName>
</protein>
<feature type="compositionally biased region" description="Basic residues" evidence="1">
    <location>
        <begin position="112"/>
        <end position="122"/>
    </location>
</feature>
<reference evidence="2" key="1">
    <citation type="journal article" date="2013" name="J. Plant Res.">
        <title>Effect of fungi and light on seed germination of three Opuntia species from semiarid lands of central Mexico.</title>
        <authorList>
            <person name="Delgado-Sanchez P."/>
            <person name="Jimenez-Bremont J.F."/>
            <person name="Guerrero-Gonzalez Mde L."/>
            <person name="Flores J."/>
        </authorList>
    </citation>
    <scope>NUCLEOTIDE SEQUENCE</scope>
    <source>
        <tissue evidence="2">Cladode</tissue>
    </source>
</reference>
<name>A0A7C9AZG0_OPUST</name>
<accession>A0A7C9AZG0</accession>
<sequence>MIQMAKHKSLYYELSVPRTIFVHQLNSNNLTVLETLFIYTCKSPFTKKALGAEVLGCSCKLIKGECAGRNIERSVRFLTDLNIVSHFLPVSHGKCRGSSDVRHGSLPGASGVRRRRSRSITW</sequence>
<dbReference type="EMBL" id="GISG01285236">
    <property type="protein sequence ID" value="MBA4679974.1"/>
    <property type="molecule type" value="Transcribed_RNA"/>
</dbReference>
<evidence type="ECO:0000313" key="2">
    <source>
        <dbReference type="EMBL" id="MBA4679974.1"/>
    </source>
</evidence>
<evidence type="ECO:0000256" key="1">
    <source>
        <dbReference type="SAM" id="MobiDB-lite"/>
    </source>
</evidence>